<dbReference type="AlphaFoldDB" id="A0A7W4YZP4"/>
<reference evidence="1 2" key="1">
    <citation type="submission" date="2020-08" db="EMBL/GenBank/DDBJ databases">
        <title>Sequencing the genomes of 1000 actinobacteria strains.</title>
        <authorList>
            <person name="Klenk H.-P."/>
        </authorList>
    </citation>
    <scope>NUCLEOTIDE SEQUENCE [LARGE SCALE GENOMIC DNA]</scope>
    <source>
        <strain evidence="1 2">DSM 105498</strain>
    </source>
</reference>
<organism evidence="1 2">
    <name type="scientific">Nocardioides soli</name>
    <dbReference type="NCBI Taxonomy" id="1036020"/>
    <lineage>
        <taxon>Bacteria</taxon>
        <taxon>Bacillati</taxon>
        <taxon>Actinomycetota</taxon>
        <taxon>Actinomycetes</taxon>
        <taxon>Propionibacteriales</taxon>
        <taxon>Nocardioidaceae</taxon>
        <taxon>Nocardioides</taxon>
    </lineage>
</organism>
<protein>
    <submittedName>
        <fullName evidence="1">Uncharacterized protein</fullName>
    </submittedName>
</protein>
<dbReference type="Proteomes" id="UP000589626">
    <property type="component" value="Unassembled WGS sequence"/>
</dbReference>
<sequence length="187" mass="20998">MSVQIVEVVAMCLACGTARSAKARDHGRGYVWLYRDALRCAGCGQTYRHVQAGVDGHYGVREDALRAACAETQRYLRLLEDRGDVDVRWSVMPWCLDPREESCVSLGWRFQNPDAPLPECTCVGQCPPPGARHAGLLRRFDEGDRWVVELDERQPLDRLHGPLEQLWRDLTCGTAVEGKLGLAYATR</sequence>
<evidence type="ECO:0000313" key="2">
    <source>
        <dbReference type="Proteomes" id="UP000589626"/>
    </source>
</evidence>
<keyword evidence="2" id="KW-1185">Reference proteome</keyword>
<gene>
    <name evidence="1" type="ORF">FHU40_000963</name>
</gene>
<dbReference type="RefSeq" id="WP_183591091.1">
    <property type="nucleotide sequence ID" value="NZ_JACHWR010000001.1"/>
</dbReference>
<evidence type="ECO:0000313" key="1">
    <source>
        <dbReference type="EMBL" id="MBB3041162.1"/>
    </source>
</evidence>
<name>A0A7W4YZP4_9ACTN</name>
<accession>A0A7W4YZP4</accession>
<comment type="caution">
    <text evidence="1">The sequence shown here is derived from an EMBL/GenBank/DDBJ whole genome shotgun (WGS) entry which is preliminary data.</text>
</comment>
<proteinExistence type="predicted"/>
<dbReference type="EMBL" id="JACHWR010000001">
    <property type="protein sequence ID" value="MBB3041162.1"/>
    <property type="molecule type" value="Genomic_DNA"/>
</dbReference>